<accession>A0ABT4LF33</accession>
<protein>
    <submittedName>
        <fullName evidence="1">PAS domain-containing protein</fullName>
    </submittedName>
</protein>
<dbReference type="Pfam" id="PF07310">
    <property type="entry name" value="PAS_5"/>
    <property type="match status" value="1"/>
</dbReference>
<evidence type="ECO:0000313" key="2">
    <source>
        <dbReference type="Proteomes" id="UP001069802"/>
    </source>
</evidence>
<dbReference type="RefSeq" id="WP_269421909.1">
    <property type="nucleotide sequence ID" value="NZ_JAPWGY010000001.1"/>
</dbReference>
<evidence type="ECO:0000313" key="1">
    <source>
        <dbReference type="EMBL" id="MCZ4279710.1"/>
    </source>
</evidence>
<sequence>MVDFKHPRSDQFFQFWKTIPREGLVPYRQDYHPEKAAALLPTMMMYELISADHIKIRLMGTGITQDFGTEREGKNYLDFIEPQRREKVSKALWEIARIPCGIRVVAEHLLQSGLTVKLESVGLPLLNREGRISWILFQRNILGEQRGLPEQPSDREFDPRTYVRLFLRDYIDIGAGVSDFSEETP</sequence>
<proteinExistence type="predicted"/>
<dbReference type="InterPro" id="IPR009922">
    <property type="entry name" value="DUF1457"/>
</dbReference>
<name>A0ABT4LF33_9PROT</name>
<dbReference type="EMBL" id="JAPWGY010000001">
    <property type="protein sequence ID" value="MCZ4279710.1"/>
    <property type="molecule type" value="Genomic_DNA"/>
</dbReference>
<gene>
    <name evidence="1" type="ORF">O4H49_02895</name>
</gene>
<organism evidence="1 2">
    <name type="scientific">Kiloniella laminariae</name>
    <dbReference type="NCBI Taxonomy" id="454162"/>
    <lineage>
        <taxon>Bacteria</taxon>
        <taxon>Pseudomonadati</taxon>
        <taxon>Pseudomonadota</taxon>
        <taxon>Alphaproteobacteria</taxon>
        <taxon>Rhodospirillales</taxon>
        <taxon>Kiloniellaceae</taxon>
        <taxon>Kiloniella</taxon>
    </lineage>
</organism>
<keyword evidence="2" id="KW-1185">Reference proteome</keyword>
<reference evidence="1" key="1">
    <citation type="submission" date="2022-12" db="EMBL/GenBank/DDBJ databases">
        <title>Bacterial isolates from different developmental stages of Nematostella vectensis.</title>
        <authorList>
            <person name="Fraune S."/>
        </authorList>
    </citation>
    <scope>NUCLEOTIDE SEQUENCE</scope>
    <source>
        <strain evidence="1">G21630-S1</strain>
    </source>
</reference>
<comment type="caution">
    <text evidence="1">The sequence shown here is derived from an EMBL/GenBank/DDBJ whole genome shotgun (WGS) entry which is preliminary data.</text>
</comment>
<dbReference type="Proteomes" id="UP001069802">
    <property type="component" value="Unassembled WGS sequence"/>
</dbReference>